<dbReference type="GO" id="GO:0034755">
    <property type="term" value="P:iron ion transmembrane transport"/>
    <property type="evidence" value="ECO:0007669"/>
    <property type="project" value="TreeGrafter"/>
</dbReference>
<feature type="transmembrane region" description="Helical" evidence="7">
    <location>
        <begin position="209"/>
        <end position="227"/>
    </location>
</feature>
<sequence>MVSLETEQAGPVCMEYGEGPLTRQSSNASLSFSMNHREGDGEVDVDAGDDCQDEGPEDPNAPLRFKFSFRKLLRFMGPGWLMSLAYLDPGNLESDLQQGAYTGFDIVWVLWWSTVMGLILQELSSRIGVVTGRDLAQTLRKHYPKWLTYVVYTNMELAVIASDVQEVVGSGIALNLLTGMPVWIGCVVTGLDTFTFLAVHYLGVRYLEGLVCVLIAAMTGCFFYNWTESHTSPEDLMRGWALPSLKSYAVTQAVGTIGAVIMPHNLYLHS</sequence>
<dbReference type="PANTHER" id="PTHR11706">
    <property type="entry name" value="SOLUTE CARRIER PROTEIN FAMILY 11 MEMBER"/>
    <property type="match status" value="1"/>
</dbReference>
<feature type="region of interest" description="Disordered" evidence="6">
    <location>
        <begin position="39"/>
        <end position="59"/>
    </location>
</feature>
<dbReference type="EMBL" id="CAJNNW010002204">
    <property type="protein sequence ID" value="CAE8643995.1"/>
    <property type="molecule type" value="Genomic_DNA"/>
</dbReference>
<feature type="non-terminal residue" evidence="8">
    <location>
        <position position="270"/>
    </location>
</feature>
<evidence type="ECO:0000256" key="6">
    <source>
        <dbReference type="SAM" id="MobiDB-lite"/>
    </source>
</evidence>
<evidence type="ECO:0000256" key="3">
    <source>
        <dbReference type="ARBA" id="ARBA00022692"/>
    </source>
</evidence>
<dbReference type="GO" id="GO:0015086">
    <property type="term" value="F:cadmium ion transmembrane transporter activity"/>
    <property type="evidence" value="ECO:0007669"/>
    <property type="project" value="TreeGrafter"/>
</dbReference>
<evidence type="ECO:0000256" key="5">
    <source>
        <dbReference type="ARBA" id="ARBA00023136"/>
    </source>
</evidence>
<evidence type="ECO:0000256" key="4">
    <source>
        <dbReference type="ARBA" id="ARBA00022989"/>
    </source>
</evidence>
<feature type="compositionally biased region" description="Acidic residues" evidence="6">
    <location>
        <begin position="41"/>
        <end position="57"/>
    </location>
</feature>
<evidence type="ECO:0008006" key="10">
    <source>
        <dbReference type="Google" id="ProtNLM"/>
    </source>
</evidence>
<comment type="caution">
    <text evidence="8">The sequence shown here is derived from an EMBL/GenBank/DDBJ whole genome shotgun (WGS) entry which is preliminary data.</text>
</comment>
<dbReference type="AlphaFoldDB" id="A0A813I0H8"/>
<reference evidence="8" key="1">
    <citation type="submission" date="2021-02" db="EMBL/GenBank/DDBJ databases">
        <authorList>
            <person name="Dougan E. K."/>
            <person name="Rhodes N."/>
            <person name="Thang M."/>
            <person name="Chan C."/>
        </authorList>
    </citation>
    <scope>NUCLEOTIDE SEQUENCE</scope>
</reference>
<keyword evidence="5 7" id="KW-0472">Membrane</keyword>
<evidence type="ECO:0000256" key="2">
    <source>
        <dbReference type="ARBA" id="ARBA00022448"/>
    </source>
</evidence>
<dbReference type="Pfam" id="PF01566">
    <property type="entry name" value="Nramp"/>
    <property type="match status" value="1"/>
</dbReference>
<comment type="subcellular location">
    <subcellularLocation>
        <location evidence="1">Membrane</location>
        <topology evidence="1">Multi-pass membrane protein</topology>
    </subcellularLocation>
</comment>
<accession>A0A813I0H8</accession>
<dbReference type="InterPro" id="IPR001046">
    <property type="entry name" value="NRAMP_fam"/>
</dbReference>
<feature type="transmembrane region" description="Helical" evidence="7">
    <location>
        <begin position="182"/>
        <end position="202"/>
    </location>
</feature>
<protein>
    <recommendedName>
        <fullName evidence="10">Natural resistance-associated macrophage protein</fullName>
    </recommendedName>
</protein>
<dbReference type="NCBIfam" id="NF037982">
    <property type="entry name" value="Nramp_1"/>
    <property type="match status" value="1"/>
</dbReference>
<dbReference type="GO" id="GO:0005886">
    <property type="term" value="C:plasma membrane"/>
    <property type="evidence" value="ECO:0007669"/>
    <property type="project" value="TreeGrafter"/>
</dbReference>
<keyword evidence="4 7" id="KW-1133">Transmembrane helix</keyword>
<keyword evidence="2" id="KW-0813">Transport</keyword>
<evidence type="ECO:0000313" key="9">
    <source>
        <dbReference type="Proteomes" id="UP000626109"/>
    </source>
</evidence>
<dbReference type="Proteomes" id="UP000626109">
    <property type="component" value="Unassembled WGS sequence"/>
</dbReference>
<keyword evidence="3 7" id="KW-0812">Transmembrane</keyword>
<dbReference type="PRINTS" id="PR00447">
    <property type="entry name" value="NATRESASSCMP"/>
</dbReference>
<gene>
    <name evidence="8" type="ORF">PGLA2088_LOCUS2658</name>
</gene>
<dbReference type="PANTHER" id="PTHR11706:SF33">
    <property type="entry name" value="NATURAL RESISTANCE-ASSOCIATED MACROPHAGE PROTEIN 2"/>
    <property type="match status" value="1"/>
</dbReference>
<organism evidence="8 9">
    <name type="scientific">Polarella glacialis</name>
    <name type="common">Dinoflagellate</name>
    <dbReference type="NCBI Taxonomy" id="89957"/>
    <lineage>
        <taxon>Eukaryota</taxon>
        <taxon>Sar</taxon>
        <taxon>Alveolata</taxon>
        <taxon>Dinophyceae</taxon>
        <taxon>Suessiales</taxon>
        <taxon>Suessiaceae</taxon>
        <taxon>Polarella</taxon>
    </lineage>
</organism>
<feature type="transmembrane region" description="Helical" evidence="7">
    <location>
        <begin position="247"/>
        <end position="268"/>
    </location>
</feature>
<evidence type="ECO:0000256" key="1">
    <source>
        <dbReference type="ARBA" id="ARBA00004141"/>
    </source>
</evidence>
<dbReference type="GO" id="GO:0005384">
    <property type="term" value="F:manganese ion transmembrane transporter activity"/>
    <property type="evidence" value="ECO:0007669"/>
    <property type="project" value="TreeGrafter"/>
</dbReference>
<name>A0A813I0H8_POLGL</name>
<evidence type="ECO:0000256" key="7">
    <source>
        <dbReference type="SAM" id="Phobius"/>
    </source>
</evidence>
<proteinExistence type="predicted"/>
<evidence type="ECO:0000313" key="8">
    <source>
        <dbReference type="EMBL" id="CAE8643995.1"/>
    </source>
</evidence>